<evidence type="ECO:0000313" key="3">
    <source>
        <dbReference type="Proteomes" id="UP001565243"/>
    </source>
</evidence>
<reference evidence="2 3" key="1">
    <citation type="submission" date="2024-07" db="EMBL/GenBank/DDBJ databases">
        <authorList>
            <person name="Hebao G."/>
        </authorList>
    </citation>
    <scope>NUCLEOTIDE SEQUENCE [LARGE SCALE GENOMIC DNA]</scope>
    <source>
        <strain evidence="2 3">ACCC 02193</strain>
    </source>
</reference>
<accession>A0ABV4EER2</accession>
<gene>
    <name evidence="2" type="ORF">AB6T85_23770</name>
</gene>
<proteinExistence type="predicted"/>
<dbReference type="Proteomes" id="UP001565243">
    <property type="component" value="Unassembled WGS sequence"/>
</dbReference>
<evidence type="ECO:0000313" key="2">
    <source>
        <dbReference type="EMBL" id="MEY8773421.1"/>
    </source>
</evidence>
<feature type="domain" description="Tle cognate immunity protein 4 N-terminal" evidence="1">
    <location>
        <begin position="14"/>
        <end position="69"/>
    </location>
</feature>
<name>A0ABV4EER2_9GAMM</name>
<comment type="caution">
    <text evidence="2">The sequence shown here is derived from an EMBL/GenBank/DDBJ whole genome shotgun (WGS) entry which is preliminary data.</text>
</comment>
<organism evidence="2 3">
    <name type="scientific">Erwinia aeris</name>
    <dbReference type="NCBI Taxonomy" id="3239803"/>
    <lineage>
        <taxon>Bacteria</taxon>
        <taxon>Pseudomonadati</taxon>
        <taxon>Pseudomonadota</taxon>
        <taxon>Gammaproteobacteria</taxon>
        <taxon>Enterobacterales</taxon>
        <taxon>Erwiniaceae</taxon>
        <taxon>Erwinia</taxon>
    </lineage>
</organism>
<keyword evidence="3" id="KW-1185">Reference proteome</keyword>
<evidence type="ECO:0000259" key="1">
    <source>
        <dbReference type="Pfam" id="PF18443"/>
    </source>
</evidence>
<dbReference type="EMBL" id="JBGFFX010000041">
    <property type="protein sequence ID" value="MEY8773421.1"/>
    <property type="molecule type" value="Genomic_DNA"/>
</dbReference>
<feature type="non-terminal residue" evidence="2">
    <location>
        <position position="1"/>
    </location>
</feature>
<sequence>KERAVIDTLFAKTKPQCIGRYVIDVPESFNNQLHNMIFIDDFKISSKWIYPPAFQQRIRLREQELREAINKP</sequence>
<feature type="non-terminal residue" evidence="2">
    <location>
        <position position="72"/>
    </location>
</feature>
<protein>
    <recommendedName>
        <fullName evidence="1">Tle cognate immunity protein 4 N-terminal domain-containing protein</fullName>
    </recommendedName>
</protein>
<dbReference type="Pfam" id="PF18443">
    <property type="entry name" value="Tli4_N"/>
    <property type="match status" value="1"/>
</dbReference>
<dbReference type="InterPro" id="IPR040761">
    <property type="entry name" value="Tli4_N"/>
</dbReference>